<evidence type="ECO:0000256" key="8">
    <source>
        <dbReference type="PROSITE-ProRule" id="PRU10141"/>
    </source>
</evidence>
<feature type="compositionally biased region" description="Polar residues" evidence="9">
    <location>
        <begin position="37"/>
        <end position="47"/>
    </location>
</feature>
<dbReference type="InterPro" id="IPR017441">
    <property type="entry name" value="Protein_kinase_ATP_BS"/>
</dbReference>
<name>A0ABQ8XEM3_9EUKA</name>
<proteinExistence type="inferred from homology"/>
<sequence length="1980" mass="228708">MTEKNEKQKEKPQKEQVENQKYSSTHKKIQFWENLGKINSVNHQQNSWKKKKVKTTTNQIQRNYNNNQKNSTESTKEKEKSKKEQEENQKYSSTHKNIQFCENLGKNNSVNNQQNSRKNKKVKTTSSRTKQNNIKSTEKSKREILPNLKKPLNQNQTFAFSRNFENEMYQTNNKKTNYSFNDKNILKYNIENQEIKRIQRLGSGAFGTVHKAEWNKSIVAIKELHPRTKKSEFKIDEKKFLTETNILFELKNPNLVTFYGVCLEPYYLVMEYCNGGSLYEFLEKQEIGKFLGDWRSRIKIALNISYGLQALHLKDILHLDLKSSNILIKLIISSPSLSLLSSPPTGTDNAKLKKEENTIEIQSKISDFGESILLATNKTYQTKRGIGTTQWTAPEILDSWNKCKKKEYTKSSDIYSLSIIFYELCTLGKIPFQGCDVSEFIQNIVDGKRDEIPTNTPKEFKELITKCWDQDRNKRPTIKTIIEILEKLYASFPNKQQQTDKTYRTNCIFNSLPGTNNSNTPSIQIWEENINKQSNHKQKIIEGNLQKIIKQIINEQLKKINHKEHQQLNDYIRLKCTNKKKKFTKNIDLEKEIFEIFNIHTTTTMNKKNETNTILLFGDSGAGKTLFSLTLIKKLSDLYFNNGYNNNNKSSSKNGNNKNSSSNNNNNINIINLNTTNKRKQIKKQRIIPIYIPLSLMQNPESCIEDTFQKYGISELNCIKLKHKYNFLFIFDGYDELKKNINLIKVNKLKNWNCKIIITSRTQHFIPNQKKEYFEGKGKVIELFINNFEKNEIKDYYMNYFEMHNIKEKSKKIQKNQMINKTSQINNPEIIQQFDYQNNWKVIEKQKSLMKIIQNPFVLSQMVKIFPILFNNTNNNINANNLEFNGINNLKITKSIIYKKTLHHWFIDKKIENNFGLNYRDFFAIAEEIACVMYQKGEITYDLMQFKQNLHVRHISNKTNISKNLMNYLGDKTFKNLNKDLSNEKILGLLNNKILGLLSKNLKGCPLIIKRTNAKDHFTFLHKSYYEYFVARRIYKELKIINSHISNERLLKKMCKSRIIIKLLNGKKYQSILNSRLIINDKNSQSEQDIFKFLIEMISSKEISYTHENNDDMMKRRKKKKVYFRNILLDIVQSSSYNNSYNDINSKNISNNKKEYHQFYQIKFGDRVSNSSSNSISILNKLKFSFSGLNLSNINIKRADLSNSLFYKTKLNSSNLKGVIFHQSILTKSDLSGCNMKNIQFGERIGLNVGNVITSIHFHPSGNILALAHYDGSIKILNLLNNKIIKELKGATGKTGNNNNYNNNNNNNNGEEEIDNSIICIKFSPNGELLASVSKNQIIKFWKIPSFELIIEKINDPLLPNINKIIFHPSPYKTQLAFGSETGVVKLCKITNGQNTKQSLKILKTFNYTFKSKLDKSDKINSFTFHPICDIIIIIAIQNEKYTIKFWNYSQNKFIKTIPLGYKAYNINITPNGEFLFIISNNNEVIPLNLENNLEGEKISFRNFMINSIQLNKNGTILACGSVNGMIKLIKVQGWDVIQTISAHGSAVKFMEFHPNGNIISFGAFGNKQNDQNNESNMGLWEITYTEEMNNEILASGCFNEELKIWDISKKTLINSVKSNLSSINAIAFSPKDSKLLASGREDGKIIIYNVIQGSKIKKLQGHESAIKCLSFHPQDEGILASGSEDSTIKIWGIPSGDLITTLHDNKGWVTTIAFGGRDLDILASGFSDGTIKIWKLFKSILFAELVSKGLVNSICFCPNKPYLLALGDSKGMLQLWDISKEPSFKKYNIKDFTSINSVAFINDGIYLMIGDNKGFIKKMKLNPTETLITTKFHNDSVNGFSIFSKEEKNYLISCSSDASLVITNPHDLSSIIKLQLHKDRIKCISMSNTFKIPENKEDQFLASGSSDGTIIIWNKDENDFFKMKSIIGTTYLNLKEMCFENTLNLSKKNKKLILQKQKINQVIDNYYSKKKEEELMKYY</sequence>
<dbReference type="InterPro" id="IPR001680">
    <property type="entry name" value="WD40_rpt"/>
</dbReference>
<comment type="caution">
    <text evidence="11">The sequence shown here is derived from an EMBL/GenBank/DDBJ whole genome shotgun (WGS) entry which is preliminary data.</text>
</comment>
<dbReference type="PROSITE" id="PS00675">
    <property type="entry name" value="SIGMA54_INTERACT_1"/>
    <property type="match status" value="1"/>
</dbReference>
<evidence type="ECO:0000256" key="5">
    <source>
        <dbReference type="ARBA" id="ARBA00022741"/>
    </source>
</evidence>
<dbReference type="Gene3D" id="2.130.10.10">
    <property type="entry name" value="YVTN repeat-like/Quinoprotein amine dehydrogenase"/>
    <property type="match status" value="4"/>
</dbReference>
<dbReference type="Gene3D" id="1.10.510.10">
    <property type="entry name" value="Transferase(Phosphotransferase) domain 1"/>
    <property type="match status" value="1"/>
</dbReference>
<dbReference type="InterPro" id="IPR001245">
    <property type="entry name" value="Ser-Thr/Tyr_kinase_cat_dom"/>
</dbReference>
<keyword evidence="6 8" id="KW-0067">ATP-binding</keyword>
<keyword evidence="2" id="KW-0418">Kinase</keyword>
<dbReference type="InterPro" id="IPR015943">
    <property type="entry name" value="WD40/YVTN_repeat-like_dom_sf"/>
</dbReference>
<feature type="compositionally biased region" description="Polar residues" evidence="9">
    <location>
        <begin position="124"/>
        <end position="135"/>
    </location>
</feature>
<dbReference type="InterPro" id="IPR025662">
    <property type="entry name" value="Sigma_54_int_dom_ATP-bd_1"/>
</dbReference>
<dbReference type="Pfam" id="PF00400">
    <property type="entry name" value="WD40"/>
    <property type="match status" value="5"/>
</dbReference>
<feature type="region of interest" description="Disordered" evidence="9">
    <location>
        <begin position="646"/>
        <end position="668"/>
    </location>
</feature>
<keyword evidence="3 7" id="KW-0853">WD repeat</keyword>
<dbReference type="Gene3D" id="2.160.20.80">
    <property type="entry name" value="E3 ubiquitin-protein ligase SopA"/>
    <property type="match status" value="1"/>
</dbReference>
<dbReference type="Pfam" id="PF12894">
    <property type="entry name" value="ANAPC4_WD40"/>
    <property type="match status" value="1"/>
</dbReference>
<feature type="repeat" description="WD" evidence="7">
    <location>
        <begin position="1703"/>
        <end position="1737"/>
    </location>
</feature>
<feature type="region of interest" description="Disordered" evidence="9">
    <location>
        <begin position="1"/>
        <end position="25"/>
    </location>
</feature>
<keyword evidence="2" id="KW-0808">Transferase</keyword>
<evidence type="ECO:0000256" key="7">
    <source>
        <dbReference type="PROSITE-ProRule" id="PRU00221"/>
    </source>
</evidence>
<dbReference type="PANTHER" id="PTHR19848">
    <property type="entry name" value="WD40 REPEAT PROTEIN"/>
    <property type="match status" value="1"/>
</dbReference>
<dbReference type="PROSITE" id="PS00107">
    <property type="entry name" value="PROTEIN_KINASE_ATP"/>
    <property type="match status" value="1"/>
</dbReference>
<feature type="repeat" description="WD" evidence="7">
    <location>
        <begin position="1660"/>
        <end position="1702"/>
    </location>
</feature>
<dbReference type="PRINTS" id="PR00109">
    <property type="entry name" value="TYRKINASE"/>
</dbReference>
<gene>
    <name evidence="11" type="ORF">M0813_00836</name>
</gene>
<dbReference type="SUPFAM" id="SSF50978">
    <property type="entry name" value="WD40 repeat-like"/>
    <property type="match status" value="2"/>
</dbReference>
<dbReference type="SMART" id="SM00220">
    <property type="entry name" value="S_TKc"/>
    <property type="match status" value="1"/>
</dbReference>
<keyword evidence="2" id="KW-0723">Serine/threonine-protein kinase</keyword>
<feature type="compositionally biased region" description="Polar residues" evidence="9">
    <location>
        <begin position="55"/>
        <end position="67"/>
    </location>
</feature>
<dbReference type="EMBL" id="JAOAOG010000304">
    <property type="protein sequence ID" value="KAJ6231021.1"/>
    <property type="molecule type" value="Genomic_DNA"/>
</dbReference>
<feature type="repeat" description="WD" evidence="7">
    <location>
        <begin position="1617"/>
        <end position="1659"/>
    </location>
</feature>
<evidence type="ECO:0000259" key="10">
    <source>
        <dbReference type="PROSITE" id="PS50011"/>
    </source>
</evidence>
<dbReference type="PROSITE" id="PS50294">
    <property type="entry name" value="WD_REPEATS_REGION"/>
    <property type="match status" value="1"/>
</dbReference>
<dbReference type="Pfam" id="PF00805">
    <property type="entry name" value="Pentapeptide"/>
    <property type="match status" value="1"/>
</dbReference>
<evidence type="ECO:0000256" key="6">
    <source>
        <dbReference type="ARBA" id="ARBA00022840"/>
    </source>
</evidence>
<dbReference type="Proteomes" id="UP001150062">
    <property type="component" value="Unassembled WGS sequence"/>
</dbReference>
<evidence type="ECO:0000256" key="4">
    <source>
        <dbReference type="ARBA" id="ARBA00022737"/>
    </source>
</evidence>
<dbReference type="InterPro" id="IPR000719">
    <property type="entry name" value="Prot_kinase_dom"/>
</dbReference>
<dbReference type="SUPFAM" id="SSF52540">
    <property type="entry name" value="P-loop containing nucleoside triphosphate hydrolases"/>
    <property type="match status" value="1"/>
</dbReference>
<feature type="compositionally biased region" description="Basic and acidic residues" evidence="9">
    <location>
        <begin position="74"/>
        <end position="89"/>
    </location>
</feature>
<evidence type="ECO:0000256" key="9">
    <source>
        <dbReference type="SAM" id="MobiDB-lite"/>
    </source>
</evidence>
<dbReference type="PANTHER" id="PTHR19848:SF8">
    <property type="entry name" value="F-BOX AND WD REPEAT DOMAIN CONTAINING 7"/>
    <property type="match status" value="1"/>
</dbReference>
<dbReference type="PROSITE" id="PS00108">
    <property type="entry name" value="PROTEIN_KINASE_ST"/>
    <property type="match status" value="1"/>
</dbReference>
<dbReference type="Pfam" id="PF07714">
    <property type="entry name" value="PK_Tyr_Ser-Thr"/>
    <property type="match status" value="1"/>
</dbReference>
<reference evidence="11" key="1">
    <citation type="submission" date="2022-08" db="EMBL/GenBank/DDBJ databases">
        <title>Novel sulfate-reducing endosymbionts in the free-living metamonad Anaeramoeba.</title>
        <authorList>
            <person name="Jerlstrom-Hultqvist J."/>
            <person name="Cepicka I."/>
            <person name="Gallot-Lavallee L."/>
            <person name="Salas-Leiva D."/>
            <person name="Curtis B.A."/>
            <person name="Zahonova K."/>
            <person name="Pipaliya S."/>
            <person name="Dacks J."/>
            <person name="Roger A.J."/>
        </authorList>
    </citation>
    <scope>NUCLEOTIDE SEQUENCE</scope>
    <source>
        <strain evidence="11">Schooner1</strain>
    </source>
</reference>
<keyword evidence="12" id="KW-1185">Reference proteome</keyword>
<protein>
    <submittedName>
        <fullName evidence="11">Lissencephaly-1</fullName>
    </submittedName>
</protein>
<dbReference type="InterPro" id="IPR008271">
    <property type="entry name" value="Ser/Thr_kinase_AS"/>
</dbReference>
<feature type="binding site" evidence="8">
    <location>
        <position position="222"/>
    </location>
    <ligand>
        <name>ATP</name>
        <dbReference type="ChEBI" id="CHEBI:30616"/>
    </ligand>
</feature>
<evidence type="ECO:0000256" key="3">
    <source>
        <dbReference type="ARBA" id="ARBA00022574"/>
    </source>
</evidence>
<evidence type="ECO:0000256" key="1">
    <source>
        <dbReference type="ARBA" id="ARBA00008171"/>
    </source>
</evidence>
<dbReference type="SUPFAM" id="SSF141571">
    <property type="entry name" value="Pentapeptide repeat-like"/>
    <property type="match status" value="1"/>
</dbReference>
<evidence type="ECO:0000256" key="2">
    <source>
        <dbReference type="ARBA" id="ARBA00022527"/>
    </source>
</evidence>
<dbReference type="PROSITE" id="PS50082">
    <property type="entry name" value="WD_REPEATS_2"/>
    <property type="match status" value="5"/>
</dbReference>
<dbReference type="CDD" id="cd00200">
    <property type="entry name" value="WD40"/>
    <property type="match status" value="2"/>
</dbReference>
<dbReference type="InterPro" id="IPR020472">
    <property type="entry name" value="WD40_PAC1"/>
</dbReference>
<feature type="compositionally biased region" description="Polar residues" evidence="9">
    <location>
        <begin position="105"/>
        <end position="116"/>
    </location>
</feature>
<dbReference type="InterPro" id="IPR027417">
    <property type="entry name" value="P-loop_NTPase"/>
</dbReference>
<dbReference type="SMART" id="SM00320">
    <property type="entry name" value="WD40"/>
    <property type="match status" value="12"/>
</dbReference>
<dbReference type="CDD" id="cd13999">
    <property type="entry name" value="STKc_MAP3K-like"/>
    <property type="match status" value="1"/>
</dbReference>
<dbReference type="InterPro" id="IPR011009">
    <property type="entry name" value="Kinase-like_dom_sf"/>
</dbReference>
<dbReference type="SUPFAM" id="SSF56112">
    <property type="entry name" value="Protein kinase-like (PK-like)"/>
    <property type="match status" value="1"/>
</dbReference>
<dbReference type="InterPro" id="IPR036322">
    <property type="entry name" value="WD40_repeat_dom_sf"/>
</dbReference>
<accession>A0ABQ8XEM3</accession>
<evidence type="ECO:0000313" key="11">
    <source>
        <dbReference type="EMBL" id="KAJ6231021.1"/>
    </source>
</evidence>
<dbReference type="PRINTS" id="PR00320">
    <property type="entry name" value="GPROTEINBRPT"/>
</dbReference>
<dbReference type="PROSITE" id="PS50011">
    <property type="entry name" value="PROTEIN_KINASE_DOM"/>
    <property type="match status" value="1"/>
</dbReference>
<organism evidence="11 12">
    <name type="scientific">Anaeramoeba flamelloides</name>
    <dbReference type="NCBI Taxonomy" id="1746091"/>
    <lineage>
        <taxon>Eukaryota</taxon>
        <taxon>Metamonada</taxon>
        <taxon>Anaeramoebidae</taxon>
        <taxon>Anaeramoeba</taxon>
    </lineage>
</organism>
<feature type="compositionally biased region" description="Basic and acidic residues" evidence="9">
    <location>
        <begin position="1"/>
        <end position="18"/>
    </location>
</feature>
<comment type="similarity">
    <text evidence="1">Belongs to the protein kinase superfamily. TKL Ser/Thr protein kinase family. ROCO subfamily.</text>
</comment>
<dbReference type="InterPro" id="IPR001646">
    <property type="entry name" value="5peptide_repeat"/>
</dbReference>
<evidence type="ECO:0000313" key="12">
    <source>
        <dbReference type="Proteomes" id="UP001150062"/>
    </source>
</evidence>
<feature type="repeat" description="WD" evidence="7">
    <location>
        <begin position="1875"/>
        <end position="1915"/>
    </location>
</feature>
<dbReference type="Gene3D" id="3.30.200.20">
    <property type="entry name" value="Phosphorylase Kinase, domain 1"/>
    <property type="match status" value="1"/>
</dbReference>
<dbReference type="InterPro" id="IPR024977">
    <property type="entry name" value="Apc4-like_WD40_dom"/>
</dbReference>
<feature type="repeat" description="WD" evidence="7">
    <location>
        <begin position="1311"/>
        <end position="1352"/>
    </location>
</feature>
<keyword evidence="5 8" id="KW-0547">Nucleotide-binding</keyword>
<feature type="region of interest" description="Disordered" evidence="9">
    <location>
        <begin position="37"/>
        <end position="141"/>
    </location>
</feature>
<keyword evidence="4" id="KW-0677">Repeat</keyword>
<feature type="domain" description="Protein kinase" evidence="10">
    <location>
        <begin position="195"/>
        <end position="492"/>
    </location>
</feature>